<dbReference type="InterPro" id="IPR036186">
    <property type="entry name" value="Serpin_sf"/>
</dbReference>
<dbReference type="STRING" id="1602171.ST44_09755"/>
<dbReference type="InterPro" id="IPR023796">
    <property type="entry name" value="Serpin_dom"/>
</dbReference>
<dbReference type="Proteomes" id="UP000032046">
    <property type="component" value="Unassembled WGS sequence"/>
</dbReference>
<dbReference type="InterPro" id="IPR042178">
    <property type="entry name" value="Serpin_sf_1"/>
</dbReference>
<organism evidence="4 5">
    <name type="scientific">Prevotella pectinovora</name>
    <dbReference type="NCBI Taxonomy" id="1602169"/>
    <lineage>
        <taxon>Bacteria</taxon>
        <taxon>Pseudomonadati</taxon>
        <taxon>Bacteroidota</taxon>
        <taxon>Bacteroidia</taxon>
        <taxon>Bacteroidales</taxon>
        <taxon>Prevotellaceae</taxon>
        <taxon>Prevotella</taxon>
    </lineage>
</organism>
<dbReference type="GO" id="GO:0004867">
    <property type="term" value="F:serine-type endopeptidase inhibitor activity"/>
    <property type="evidence" value="ECO:0007669"/>
    <property type="project" value="InterPro"/>
</dbReference>
<dbReference type="InterPro" id="IPR023795">
    <property type="entry name" value="Serpin_CS"/>
</dbReference>
<reference evidence="4 5" key="1">
    <citation type="submission" date="2015-01" db="EMBL/GenBank/DDBJ databases">
        <title>Comparative genomics of non-oral Prevotella species.</title>
        <authorList>
            <person name="Accetto T."/>
            <person name="Nograsek B."/>
            <person name="Avgustin G."/>
        </authorList>
    </citation>
    <scope>NUCLEOTIDE SEQUENCE [LARGE SCALE GENOMIC DNA]</scope>
    <source>
        <strain evidence="4 5">P5-119</strain>
    </source>
</reference>
<dbReference type="RefSeq" id="WP_042519731.1">
    <property type="nucleotide sequence ID" value="NZ_JXQK01000067.1"/>
</dbReference>
<proteinExistence type="inferred from homology"/>
<dbReference type="InterPro" id="IPR042185">
    <property type="entry name" value="Serpin_sf_2"/>
</dbReference>
<feature type="chain" id="PRO_5002211566" evidence="2">
    <location>
        <begin position="19"/>
        <end position="428"/>
    </location>
</feature>
<dbReference type="GO" id="GO:0005615">
    <property type="term" value="C:extracellular space"/>
    <property type="evidence" value="ECO:0007669"/>
    <property type="project" value="InterPro"/>
</dbReference>
<dbReference type="EMBL" id="JXQK01000067">
    <property type="protein sequence ID" value="KIP61344.1"/>
    <property type="molecule type" value="Genomic_DNA"/>
</dbReference>
<dbReference type="Gene3D" id="3.30.497.10">
    <property type="entry name" value="Antithrombin, subunit I, domain 2"/>
    <property type="match status" value="1"/>
</dbReference>
<dbReference type="PANTHER" id="PTHR11461:SF211">
    <property type="entry name" value="GH10112P-RELATED"/>
    <property type="match status" value="1"/>
</dbReference>
<dbReference type="AlphaFoldDB" id="A0A0D0HBJ2"/>
<evidence type="ECO:0000259" key="3">
    <source>
        <dbReference type="SMART" id="SM00093"/>
    </source>
</evidence>
<comment type="similarity">
    <text evidence="1">Belongs to the serpin family.</text>
</comment>
<gene>
    <name evidence="4" type="ORF">ST44_09755</name>
</gene>
<feature type="domain" description="Serpin" evidence="3">
    <location>
        <begin position="70"/>
        <end position="426"/>
    </location>
</feature>
<evidence type="ECO:0000313" key="4">
    <source>
        <dbReference type="EMBL" id="KIP61344.1"/>
    </source>
</evidence>
<dbReference type="InterPro" id="IPR000215">
    <property type="entry name" value="Serpin_fam"/>
</dbReference>
<protein>
    <submittedName>
        <fullName evidence="4">Serine protease</fullName>
    </submittedName>
</protein>
<dbReference type="CDD" id="cd19588">
    <property type="entry name" value="serpin_miropin-like"/>
    <property type="match status" value="1"/>
</dbReference>
<keyword evidence="4" id="KW-0378">Hydrolase</keyword>
<sequence>MKKNIVHIGHAAVMAALAATTLGSCATQKNHQKTDNSMNATKIESNLDEQYLVLSDAEQKAVAQTNDFAFNLFRTQEGMDSKVLSPISVAYLMGMLANGAEGATQTEIMKALGQDGTSLQTLNDAYKSIINHASALDRRTQINIANCIAVNKQVTFKNEYATAIKALFEAQVESMDFTSPKTLSKINGWCAKQTDGMIPNIVDQLDANATAVLMNAIYFNGTWASKFDKSQTKTEEFRGFTRDIKKVDMMQQEHKFMYADNKDYAAVTLPYGNGTYSMTIILPAEGKSTTDVAQQLNAKNFAELQASMTECLVDLKLPRFSTTTETPLNQPISALGAPSIFQAGQANFSNMTDAPMYVSTMLQKAKIEVSENGTKAAAVTAATMMMSMYQPDEPRHVVFHANRPFIYMITERATNTIFFIGQYTGPTE</sequence>
<keyword evidence="5" id="KW-1185">Reference proteome</keyword>
<feature type="signal peptide" evidence="2">
    <location>
        <begin position="1"/>
        <end position="18"/>
    </location>
</feature>
<dbReference type="PROSITE" id="PS51257">
    <property type="entry name" value="PROKAR_LIPOPROTEIN"/>
    <property type="match status" value="1"/>
</dbReference>
<dbReference type="SUPFAM" id="SSF56574">
    <property type="entry name" value="Serpins"/>
    <property type="match status" value="1"/>
</dbReference>
<dbReference type="GO" id="GO:0008233">
    <property type="term" value="F:peptidase activity"/>
    <property type="evidence" value="ECO:0007669"/>
    <property type="project" value="UniProtKB-KW"/>
</dbReference>
<name>A0A0D0HBJ2_9BACT</name>
<keyword evidence="2" id="KW-0732">Signal</keyword>
<dbReference type="GO" id="GO:0006508">
    <property type="term" value="P:proteolysis"/>
    <property type="evidence" value="ECO:0007669"/>
    <property type="project" value="UniProtKB-KW"/>
</dbReference>
<dbReference type="PROSITE" id="PS00284">
    <property type="entry name" value="SERPIN"/>
    <property type="match status" value="1"/>
</dbReference>
<accession>A0A0D0HBJ2</accession>
<comment type="caution">
    <text evidence="4">The sequence shown here is derived from an EMBL/GenBank/DDBJ whole genome shotgun (WGS) entry which is preliminary data.</text>
</comment>
<dbReference type="PANTHER" id="PTHR11461">
    <property type="entry name" value="SERINE PROTEASE INHIBITOR, SERPIN"/>
    <property type="match status" value="1"/>
</dbReference>
<keyword evidence="4" id="KW-0645">Protease</keyword>
<dbReference type="SMART" id="SM00093">
    <property type="entry name" value="SERPIN"/>
    <property type="match status" value="1"/>
</dbReference>
<evidence type="ECO:0000313" key="5">
    <source>
        <dbReference type="Proteomes" id="UP000032046"/>
    </source>
</evidence>
<dbReference type="Pfam" id="PF00079">
    <property type="entry name" value="Serpin"/>
    <property type="match status" value="1"/>
</dbReference>
<evidence type="ECO:0000256" key="1">
    <source>
        <dbReference type="RuleBase" id="RU000411"/>
    </source>
</evidence>
<evidence type="ECO:0000256" key="2">
    <source>
        <dbReference type="SAM" id="SignalP"/>
    </source>
</evidence>
<dbReference type="Gene3D" id="2.30.39.10">
    <property type="entry name" value="Alpha-1-antitrypsin, domain 1"/>
    <property type="match status" value="1"/>
</dbReference>